<evidence type="ECO:0000259" key="8">
    <source>
        <dbReference type="Pfam" id="PF00746"/>
    </source>
</evidence>
<comment type="caution">
    <text evidence="9">The sequence shown here is derived from an EMBL/GenBank/DDBJ whole genome shotgun (WGS) entry which is preliminary data.</text>
</comment>
<feature type="transmembrane region" description="Helical" evidence="6">
    <location>
        <begin position="237"/>
        <end position="256"/>
    </location>
</feature>
<evidence type="ECO:0000313" key="10">
    <source>
        <dbReference type="Proteomes" id="UP000245634"/>
    </source>
</evidence>
<comment type="subcellular location">
    <subcellularLocation>
        <location evidence="1">Secreted</location>
        <location evidence="1">Cell wall</location>
        <topology evidence="1">Peptidoglycan-anchor</topology>
    </subcellularLocation>
</comment>
<evidence type="ECO:0000256" key="6">
    <source>
        <dbReference type="SAM" id="Phobius"/>
    </source>
</evidence>
<dbReference type="RefSeq" id="WP_109689132.1">
    <property type="nucleotide sequence ID" value="NZ_QGGL01000008.1"/>
</dbReference>
<accession>A0A316D926</accession>
<dbReference type="InterPro" id="IPR019931">
    <property type="entry name" value="LPXTG_anchor"/>
</dbReference>
<feature type="domain" description="Gram-positive cocci surface proteins LPxTG" evidence="8">
    <location>
        <begin position="233"/>
        <end position="262"/>
    </location>
</feature>
<keyword evidence="3" id="KW-0964">Secreted</keyword>
<sequence>MRYSVTRFTFWLFLACIMLLSTQSAFASLTDIKTQFAPPEVKALVEKDFLNYQNSMDATKDKFGVGGDDSFAKARLGTGIAYYVVEKTVENTENAFTFDGYIFPIQLNSKPVGILIAREINGKWGVFNINNNATFEQDIQSAKNLLRDTDTVKFVYDPAFNLYTLIVQHTSGERSILSMKDHETLNLKKNTLSSISEFQTKLQDMKNKKQSIGKSELLQVGGVGATTSTISDETSTYSFLIVGAVLVLGVLVFLLVKKRKKSE</sequence>
<feature type="chain" id="PRO_5016336279" evidence="7">
    <location>
        <begin position="28"/>
        <end position="263"/>
    </location>
</feature>
<evidence type="ECO:0000256" key="7">
    <source>
        <dbReference type="SAM" id="SignalP"/>
    </source>
</evidence>
<evidence type="ECO:0000256" key="1">
    <source>
        <dbReference type="ARBA" id="ARBA00004168"/>
    </source>
</evidence>
<name>A0A316D926_9BACL</name>
<keyword evidence="6" id="KW-1133">Transmembrane helix</keyword>
<keyword evidence="4 7" id="KW-0732">Signal</keyword>
<keyword evidence="6" id="KW-0472">Membrane</keyword>
<dbReference type="Proteomes" id="UP000245634">
    <property type="component" value="Unassembled WGS sequence"/>
</dbReference>
<evidence type="ECO:0000256" key="4">
    <source>
        <dbReference type="ARBA" id="ARBA00022729"/>
    </source>
</evidence>
<feature type="signal peptide" evidence="7">
    <location>
        <begin position="1"/>
        <end position="27"/>
    </location>
</feature>
<dbReference type="AlphaFoldDB" id="A0A316D926"/>
<keyword evidence="6" id="KW-0812">Transmembrane</keyword>
<gene>
    <name evidence="9" type="ORF">C7459_108147</name>
</gene>
<keyword evidence="10" id="KW-1185">Reference proteome</keyword>
<dbReference type="NCBIfam" id="TIGR01167">
    <property type="entry name" value="LPXTG_anchor"/>
    <property type="match status" value="1"/>
</dbReference>
<evidence type="ECO:0000256" key="5">
    <source>
        <dbReference type="ARBA" id="ARBA00023088"/>
    </source>
</evidence>
<dbReference type="Pfam" id="PF00746">
    <property type="entry name" value="Gram_pos_anchor"/>
    <property type="match status" value="1"/>
</dbReference>
<dbReference type="EMBL" id="QGGL01000008">
    <property type="protein sequence ID" value="PWK13127.1"/>
    <property type="molecule type" value="Genomic_DNA"/>
</dbReference>
<protein>
    <submittedName>
        <fullName evidence="9">LPXTG-motif cell wall-anchored protein</fullName>
    </submittedName>
</protein>
<evidence type="ECO:0000256" key="2">
    <source>
        <dbReference type="ARBA" id="ARBA00022512"/>
    </source>
</evidence>
<evidence type="ECO:0000313" key="9">
    <source>
        <dbReference type="EMBL" id="PWK13127.1"/>
    </source>
</evidence>
<evidence type="ECO:0000256" key="3">
    <source>
        <dbReference type="ARBA" id="ARBA00022525"/>
    </source>
</evidence>
<keyword evidence="2" id="KW-0134">Cell wall</keyword>
<organism evidence="9 10">
    <name type="scientific">Tumebacillus permanentifrigoris</name>
    <dbReference type="NCBI Taxonomy" id="378543"/>
    <lineage>
        <taxon>Bacteria</taxon>
        <taxon>Bacillati</taxon>
        <taxon>Bacillota</taxon>
        <taxon>Bacilli</taxon>
        <taxon>Bacillales</taxon>
        <taxon>Alicyclobacillaceae</taxon>
        <taxon>Tumebacillus</taxon>
    </lineage>
</organism>
<keyword evidence="5" id="KW-0572">Peptidoglycan-anchor</keyword>
<proteinExistence type="predicted"/>
<dbReference type="OrthoDB" id="2628828at2"/>
<reference evidence="9 10" key="1">
    <citation type="submission" date="2018-05" db="EMBL/GenBank/DDBJ databases">
        <title>Genomic Encyclopedia of Type Strains, Phase IV (KMG-IV): sequencing the most valuable type-strain genomes for metagenomic binning, comparative biology and taxonomic classification.</title>
        <authorList>
            <person name="Goeker M."/>
        </authorList>
    </citation>
    <scope>NUCLEOTIDE SEQUENCE [LARGE SCALE GENOMIC DNA]</scope>
    <source>
        <strain evidence="9 10">DSM 18773</strain>
    </source>
</reference>